<proteinExistence type="predicted"/>
<keyword evidence="2" id="KW-1185">Reference proteome</keyword>
<sequence length="75" mass="8384">MASDLSIFIPTTMINRKLCQSLNCDKVGGTHKYPLALTMHLASAVQSPWMGLAQFSLLPLDWNFMQDPTSTARDR</sequence>
<evidence type="ECO:0000313" key="1">
    <source>
        <dbReference type="EMBL" id="KAJ5485122.1"/>
    </source>
</evidence>
<dbReference type="EMBL" id="JAPWDQ010000005">
    <property type="protein sequence ID" value="KAJ5485122.1"/>
    <property type="molecule type" value="Genomic_DNA"/>
</dbReference>
<gene>
    <name evidence="1" type="ORF">N7539_005110</name>
</gene>
<dbReference type="RefSeq" id="XP_056789906.1">
    <property type="nucleotide sequence ID" value="XM_056934712.1"/>
</dbReference>
<dbReference type="AlphaFoldDB" id="A0A9W9X6D4"/>
<reference evidence="1" key="1">
    <citation type="submission" date="2022-12" db="EMBL/GenBank/DDBJ databases">
        <authorList>
            <person name="Petersen C."/>
        </authorList>
    </citation>
    <scope>NUCLEOTIDE SEQUENCE</scope>
    <source>
        <strain evidence="1">IBT 30728</strain>
    </source>
</reference>
<protein>
    <submittedName>
        <fullName evidence="1">Uncharacterized protein</fullName>
    </submittedName>
</protein>
<dbReference type="GeneID" id="81624961"/>
<accession>A0A9W9X6D4</accession>
<dbReference type="Proteomes" id="UP001148312">
    <property type="component" value="Unassembled WGS sequence"/>
</dbReference>
<evidence type="ECO:0000313" key="2">
    <source>
        <dbReference type="Proteomes" id="UP001148312"/>
    </source>
</evidence>
<comment type="caution">
    <text evidence="1">The sequence shown here is derived from an EMBL/GenBank/DDBJ whole genome shotgun (WGS) entry which is preliminary data.</text>
</comment>
<organism evidence="1 2">
    <name type="scientific">Penicillium diatomitis</name>
    <dbReference type="NCBI Taxonomy" id="2819901"/>
    <lineage>
        <taxon>Eukaryota</taxon>
        <taxon>Fungi</taxon>
        <taxon>Dikarya</taxon>
        <taxon>Ascomycota</taxon>
        <taxon>Pezizomycotina</taxon>
        <taxon>Eurotiomycetes</taxon>
        <taxon>Eurotiomycetidae</taxon>
        <taxon>Eurotiales</taxon>
        <taxon>Aspergillaceae</taxon>
        <taxon>Penicillium</taxon>
    </lineage>
</organism>
<reference evidence="1" key="2">
    <citation type="journal article" date="2023" name="IMA Fungus">
        <title>Comparative genomic study of the Penicillium genus elucidates a diverse pangenome and 15 lateral gene transfer events.</title>
        <authorList>
            <person name="Petersen C."/>
            <person name="Sorensen T."/>
            <person name="Nielsen M.R."/>
            <person name="Sondergaard T.E."/>
            <person name="Sorensen J.L."/>
            <person name="Fitzpatrick D.A."/>
            <person name="Frisvad J.C."/>
            <person name="Nielsen K.L."/>
        </authorList>
    </citation>
    <scope>NUCLEOTIDE SEQUENCE</scope>
    <source>
        <strain evidence="1">IBT 30728</strain>
    </source>
</reference>
<name>A0A9W9X6D4_9EURO</name>